<organism evidence="2 3">
    <name type="scientific">Arthrobacter jiangjiafuii</name>
    <dbReference type="NCBI Taxonomy" id="2817475"/>
    <lineage>
        <taxon>Bacteria</taxon>
        <taxon>Bacillati</taxon>
        <taxon>Actinomycetota</taxon>
        <taxon>Actinomycetes</taxon>
        <taxon>Micrococcales</taxon>
        <taxon>Micrococcaceae</taxon>
        <taxon>Arthrobacter</taxon>
    </lineage>
</organism>
<feature type="domain" description="MobA-like NTP transferase" evidence="1">
    <location>
        <begin position="13"/>
        <end position="187"/>
    </location>
</feature>
<dbReference type="Proteomes" id="UP000676885">
    <property type="component" value="Chromosome"/>
</dbReference>
<dbReference type="CDD" id="cd04182">
    <property type="entry name" value="GT_2_like_f"/>
    <property type="match status" value="1"/>
</dbReference>
<evidence type="ECO:0000259" key="1">
    <source>
        <dbReference type="Pfam" id="PF12804"/>
    </source>
</evidence>
<dbReference type="SUPFAM" id="SSF53448">
    <property type="entry name" value="Nucleotide-diphospho-sugar transferases"/>
    <property type="match status" value="1"/>
</dbReference>
<evidence type="ECO:0000313" key="2">
    <source>
        <dbReference type="EMBL" id="QWC11841.1"/>
    </source>
</evidence>
<dbReference type="AlphaFoldDB" id="A0A975R2S4"/>
<dbReference type="InterPro" id="IPR029044">
    <property type="entry name" value="Nucleotide-diphossugar_trans"/>
</dbReference>
<dbReference type="PANTHER" id="PTHR43777">
    <property type="entry name" value="MOLYBDENUM COFACTOR CYTIDYLYLTRANSFERASE"/>
    <property type="match status" value="1"/>
</dbReference>
<dbReference type="EMBL" id="CP076022">
    <property type="protein sequence ID" value="QWC11841.1"/>
    <property type="molecule type" value="Genomic_DNA"/>
</dbReference>
<dbReference type="KEGG" id="ajg:KKR91_14055"/>
<dbReference type="Pfam" id="PF12804">
    <property type="entry name" value="NTP_transf_3"/>
    <property type="match status" value="1"/>
</dbReference>
<evidence type="ECO:0000313" key="3">
    <source>
        <dbReference type="Proteomes" id="UP000676885"/>
    </source>
</evidence>
<sequence length="218" mass="22007">MRGLTPVPAPVTGVVLAAGAGTRLGRGPKALLPFHGRPLIEHILAQMHDGGCRTAAVVLGADAERVRRSAALGGAVVVVNPDWESGMASSFRAGVNAAAVAAPDAGYLLVALGDQPGISAAVVARLLDARTPGRVTAAGYRNPGSVLDAGPGPLRRGHPMLFDLELARQAAATALGDQGARSFLAANGHLVDVVDCSDAGDGLDVDTPADLPLLERPS</sequence>
<dbReference type="GO" id="GO:0016779">
    <property type="term" value="F:nucleotidyltransferase activity"/>
    <property type="evidence" value="ECO:0007669"/>
    <property type="project" value="UniProtKB-ARBA"/>
</dbReference>
<dbReference type="InterPro" id="IPR025877">
    <property type="entry name" value="MobA-like_NTP_Trfase"/>
</dbReference>
<proteinExistence type="predicted"/>
<reference evidence="2 3" key="1">
    <citation type="submission" date="2021-05" db="EMBL/GenBank/DDBJ databases">
        <title>Novel species in genus Arthrobacter.</title>
        <authorList>
            <person name="Zhang G."/>
        </authorList>
    </citation>
    <scope>NUCLEOTIDE SEQUENCE [LARGE SCALE GENOMIC DNA]</scope>
    <source>
        <strain evidence="3">zg-ZUI227</strain>
    </source>
</reference>
<accession>A0A975R2S4</accession>
<protein>
    <submittedName>
        <fullName evidence="2">Nucleotidyltransferase family protein</fullName>
    </submittedName>
</protein>
<dbReference type="PANTHER" id="PTHR43777:SF1">
    <property type="entry name" value="MOLYBDENUM COFACTOR CYTIDYLYLTRANSFERASE"/>
    <property type="match status" value="1"/>
</dbReference>
<name>A0A975R2S4_9MICC</name>
<keyword evidence="3" id="KW-1185">Reference proteome</keyword>
<dbReference type="Gene3D" id="3.90.550.10">
    <property type="entry name" value="Spore Coat Polysaccharide Biosynthesis Protein SpsA, Chain A"/>
    <property type="match status" value="1"/>
</dbReference>
<gene>
    <name evidence="2" type="ORF">KKR91_14055</name>
</gene>